<dbReference type="InterPro" id="IPR001296">
    <property type="entry name" value="Glyco_trans_1"/>
</dbReference>
<feature type="domain" description="Glycosyl transferase family 1" evidence="1">
    <location>
        <begin position="187"/>
        <end position="348"/>
    </location>
</feature>
<dbReference type="EC" id="2.4.-.-" evidence="3"/>
<dbReference type="SUPFAM" id="SSF53756">
    <property type="entry name" value="UDP-Glycosyltransferase/glycogen phosphorylase"/>
    <property type="match status" value="1"/>
</dbReference>
<proteinExistence type="predicted"/>
<evidence type="ECO:0000313" key="3">
    <source>
        <dbReference type="EMBL" id="MDY0404718.1"/>
    </source>
</evidence>
<comment type="caution">
    <text evidence="3">The sequence shown here is derived from an EMBL/GenBank/DDBJ whole genome shotgun (WGS) entry which is preliminary data.</text>
</comment>
<dbReference type="PANTHER" id="PTHR12526:SF630">
    <property type="entry name" value="GLYCOSYLTRANSFERASE"/>
    <property type="match status" value="1"/>
</dbReference>
<dbReference type="Pfam" id="PF13439">
    <property type="entry name" value="Glyco_transf_4"/>
    <property type="match status" value="1"/>
</dbReference>
<evidence type="ECO:0000259" key="2">
    <source>
        <dbReference type="Pfam" id="PF13439"/>
    </source>
</evidence>
<organism evidence="3 4">
    <name type="scientific">Tigheibacillus jepli</name>
    <dbReference type="NCBI Taxonomy" id="3035914"/>
    <lineage>
        <taxon>Bacteria</taxon>
        <taxon>Bacillati</taxon>
        <taxon>Bacillota</taxon>
        <taxon>Bacilli</taxon>
        <taxon>Bacillales</taxon>
        <taxon>Bacillaceae</taxon>
        <taxon>Tigheibacillus</taxon>
    </lineage>
</organism>
<dbReference type="CDD" id="cd03801">
    <property type="entry name" value="GT4_PimA-like"/>
    <property type="match status" value="1"/>
</dbReference>
<evidence type="ECO:0000313" key="4">
    <source>
        <dbReference type="Proteomes" id="UP001228376"/>
    </source>
</evidence>
<keyword evidence="3" id="KW-0808">Transferase</keyword>
<keyword evidence="3" id="KW-0328">Glycosyltransferase</keyword>
<sequence length="371" mass="42460">MKVLFLARYLPQTGSTTHIYTLARGLMQRGHEVYLMSSGPANNKAAINIFNQIKKEGMKHYKVCFPNHPNFHFLGKVIQLVKYIAAVPSALHAIKKIKPDIVHVHYPVTSYIAKLYKMISGKKFIVTHHISGIPKHPLYKKADYIAISRELKEELIDRFHYSEQQIRLIFNGVSRDTFDKDVDEHEKQRIKEELKLPHDKPIIGFAGSINSRKGVDVLLAACNLVKKDFHIVLLGDGDKEWIHALIKKNNLSEKISIFPFQDPLPFYAIFDIFVLPSRKEGFPLVPIEAMMMGTPVIRSNVEGASDQIESGYNGYIFDNENSNMLAEQIDSLLENEKLRVEMGNNAKNLARSKFTEKNMINQLLNLYQEIK</sequence>
<feature type="domain" description="Glycosyltransferase subfamily 4-like N-terminal" evidence="2">
    <location>
        <begin position="14"/>
        <end position="175"/>
    </location>
</feature>
<accession>A0ABU5CEF0</accession>
<reference evidence="3 4" key="1">
    <citation type="submission" date="2023-10" db="EMBL/GenBank/DDBJ databases">
        <title>179-bfca-hs.</title>
        <authorList>
            <person name="Miliotis G."/>
            <person name="Sengupta P."/>
            <person name="Hameed A."/>
            <person name="Chuvochina M."/>
            <person name="Mcdonagh F."/>
            <person name="Simpson A.C."/>
            <person name="Singh N.K."/>
            <person name="Rekha P.D."/>
            <person name="Raman K."/>
            <person name="Hugenholtz P."/>
            <person name="Venkateswaran K."/>
        </authorList>
    </citation>
    <scope>NUCLEOTIDE SEQUENCE [LARGE SCALE GENOMIC DNA]</scope>
    <source>
        <strain evidence="3 4">179-BFC-A-HS</strain>
    </source>
</reference>
<dbReference type="Pfam" id="PF00534">
    <property type="entry name" value="Glycos_transf_1"/>
    <property type="match status" value="1"/>
</dbReference>
<dbReference type="EMBL" id="JAROCA020000001">
    <property type="protein sequence ID" value="MDY0404718.1"/>
    <property type="molecule type" value="Genomic_DNA"/>
</dbReference>
<evidence type="ECO:0000259" key="1">
    <source>
        <dbReference type="Pfam" id="PF00534"/>
    </source>
</evidence>
<gene>
    <name evidence="3" type="ORF">P5G51_004255</name>
</gene>
<dbReference type="Proteomes" id="UP001228376">
    <property type="component" value="Unassembled WGS sequence"/>
</dbReference>
<dbReference type="InterPro" id="IPR028098">
    <property type="entry name" value="Glyco_trans_4-like_N"/>
</dbReference>
<protein>
    <submittedName>
        <fullName evidence="3">Glycosyltransferase family 4 protein</fullName>
        <ecNumber evidence="3">2.4.-.-</ecNumber>
    </submittedName>
</protein>
<dbReference type="PANTHER" id="PTHR12526">
    <property type="entry name" value="GLYCOSYLTRANSFERASE"/>
    <property type="match status" value="1"/>
</dbReference>
<dbReference type="GO" id="GO:0016757">
    <property type="term" value="F:glycosyltransferase activity"/>
    <property type="evidence" value="ECO:0007669"/>
    <property type="project" value="UniProtKB-KW"/>
</dbReference>
<name>A0ABU5CEF0_9BACI</name>
<keyword evidence="4" id="KW-1185">Reference proteome</keyword>
<dbReference type="Gene3D" id="3.40.50.2000">
    <property type="entry name" value="Glycogen Phosphorylase B"/>
    <property type="match status" value="2"/>
</dbReference>
<dbReference type="RefSeq" id="WP_320384288.1">
    <property type="nucleotide sequence ID" value="NZ_JAROCA020000001.1"/>
</dbReference>